<gene>
    <name evidence="2" type="ORF">Q2T77_06310</name>
</gene>
<dbReference type="SUPFAM" id="SSF160975">
    <property type="entry name" value="AF1531-like"/>
    <property type="match status" value="1"/>
</dbReference>
<comment type="caution">
    <text evidence="2">The sequence shown here is derived from an EMBL/GenBank/DDBJ whole genome shotgun (WGS) entry which is preliminary data.</text>
</comment>
<name>A0ABT8RZ03_9BURK</name>
<keyword evidence="1" id="KW-0732">Signal</keyword>
<accession>A0ABT8RZ03</accession>
<dbReference type="RefSeq" id="WP_301805528.1">
    <property type="nucleotide sequence ID" value="NZ_JAUJZH010000003.1"/>
</dbReference>
<protein>
    <submittedName>
        <fullName evidence="2">Helix-hairpin-helix domain-containing protein</fullName>
    </submittedName>
</protein>
<dbReference type="Proteomes" id="UP001169027">
    <property type="component" value="Unassembled WGS sequence"/>
</dbReference>
<feature type="signal peptide" evidence="1">
    <location>
        <begin position="1"/>
        <end position="19"/>
    </location>
</feature>
<evidence type="ECO:0000313" key="3">
    <source>
        <dbReference type="Proteomes" id="UP001169027"/>
    </source>
</evidence>
<reference evidence="2" key="1">
    <citation type="submission" date="2023-06" db="EMBL/GenBank/DDBJ databases">
        <authorList>
            <person name="Jiang Y."/>
            <person name="Liu Q."/>
        </authorList>
    </citation>
    <scope>NUCLEOTIDE SEQUENCE</scope>
    <source>
        <strain evidence="2">CGMCC 1.12090</strain>
    </source>
</reference>
<sequence length="121" mass="12202">MMKKIVAIAAMLFAVGSWAAVDANKATEAELLGIKGVGPAMSKRITDARKEAPFKDWADFMGRVKGVKDKAATQLSAEGLTIDGQGFGAPAAPAVTAAKVEPKAAGKAAAAPAPVKAAAKP</sequence>
<dbReference type="Gene3D" id="1.10.150.320">
    <property type="entry name" value="Photosystem II 12 kDa extrinsic protein"/>
    <property type="match status" value="1"/>
</dbReference>
<evidence type="ECO:0000256" key="1">
    <source>
        <dbReference type="SAM" id="SignalP"/>
    </source>
</evidence>
<proteinExistence type="predicted"/>
<keyword evidence="3" id="KW-1185">Reference proteome</keyword>
<dbReference type="Pfam" id="PF12836">
    <property type="entry name" value="HHH_3"/>
    <property type="match status" value="1"/>
</dbReference>
<dbReference type="EMBL" id="JAUKVY010000003">
    <property type="protein sequence ID" value="MDO1531894.1"/>
    <property type="molecule type" value="Genomic_DNA"/>
</dbReference>
<feature type="chain" id="PRO_5046823828" evidence="1">
    <location>
        <begin position="20"/>
        <end position="121"/>
    </location>
</feature>
<organism evidence="2 3">
    <name type="scientific">Variovorax ginsengisoli</name>
    <dbReference type="NCBI Taxonomy" id="363844"/>
    <lineage>
        <taxon>Bacteria</taxon>
        <taxon>Pseudomonadati</taxon>
        <taxon>Pseudomonadota</taxon>
        <taxon>Betaproteobacteria</taxon>
        <taxon>Burkholderiales</taxon>
        <taxon>Comamonadaceae</taxon>
        <taxon>Variovorax</taxon>
    </lineage>
</organism>
<evidence type="ECO:0000313" key="2">
    <source>
        <dbReference type="EMBL" id="MDO1531894.1"/>
    </source>
</evidence>